<gene>
    <name evidence="4" type="primary">hspR</name>
    <name evidence="4" type="ordered locus">MLP_06150</name>
</gene>
<dbReference type="STRING" id="1032480.MLP_06150"/>
<dbReference type="PANTHER" id="PTHR30204">
    <property type="entry name" value="REDOX-CYCLING DRUG-SENSING TRANSCRIPTIONAL ACTIVATOR SOXR"/>
    <property type="match status" value="1"/>
</dbReference>
<dbReference type="GO" id="GO:0003700">
    <property type="term" value="F:DNA-binding transcription factor activity"/>
    <property type="evidence" value="ECO:0007669"/>
    <property type="project" value="InterPro"/>
</dbReference>
<organism evidence="4 5">
    <name type="scientific">Microlunatus phosphovorus (strain ATCC 700054 / DSM 10555 / JCM 9379 / NBRC 101784 / NCIMB 13414 / VKM Ac-1990 / NM-1)</name>
    <dbReference type="NCBI Taxonomy" id="1032480"/>
    <lineage>
        <taxon>Bacteria</taxon>
        <taxon>Bacillati</taxon>
        <taxon>Actinomycetota</taxon>
        <taxon>Actinomycetes</taxon>
        <taxon>Propionibacteriales</taxon>
        <taxon>Propionibacteriaceae</taxon>
        <taxon>Microlunatus</taxon>
    </lineage>
</organism>
<evidence type="ECO:0000313" key="5">
    <source>
        <dbReference type="Proteomes" id="UP000007947"/>
    </source>
</evidence>
<sequence>MREQAMTGTQLPQQVDSDAPVFVISVAAQLAGMHPQTLRTYDRMGLVVPRRLAKRGRRYSARDIARLRLVQRLSQDEGVNLEGIRRILAMQDELDELRRRLDDMTALLAAVHAAPPGSRVFTADGTGGVGLGAAGARRSRPMLALPSRVTS</sequence>
<dbReference type="GO" id="GO:0003677">
    <property type="term" value="F:DNA binding"/>
    <property type="evidence" value="ECO:0007669"/>
    <property type="project" value="UniProtKB-KW"/>
</dbReference>
<dbReference type="SMART" id="SM00422">
    <property type="entry name" value="HTH_MERR"/>
    <property type="match status" value="1"/>
</dbReference>
<keyword evidence="4" id="KW-0346">Stress response</keyword>
<dbReference type="InterPro" id="IPR000551">
    <property type="entry name" value="MerR-type_HTH_dom"/>
</dbReference>
<dbReference type="HOGENOM" id="CLU_060077_7_1_11"/>
<reference evidence="4 5" key="1">
    <citation type="submission" date="2011-05" db="EMBL/GenBank/DDBJ databases">
        <title>Whole genome sequence of Microlunatus phosphovorus NM-1.</title>
        <authorList>
            <person name="Hosoyama A."/>
            <person name="Sasaki K."/>
            <person name="Harada T."/>
            <person name="Igarashi R."/>
            <person name="Kawakoshi A."/>
            <person name="Sasagawa M."/>
            <person name="Fukada J."/>
            <person name="Nakamura S."/>
            <person name="Katano Y."/>
            <person name="Hanada S."/>
            <person name="Kamagata Y."/>
            <person name="Nakamura N."/>
            <person name="Yamazaki S."/>
            <person name="Fujita N."/>
        </authorList>
    </citation>
    <scope>NUCLEOTIDE SEQUENCE [LARGE SCALE GENOMIC DNA]</scope>
    <source>
        <strain evidence="5">ATCC 700054 / DSM 10555 / JCM 9379 / NBRC 101784 / NCIMB 13414 / VKM Ac-1990 / NM-1</strain>
    </source>
</reference>
<dbReference type="Proteomes" id="UP000007947">
    <property type="component" value="Chromosome"/>
</dbReference>
<evidence type="ECO:0000256" key="1">
    <source>
        <dbReference type="ARBA" id="ARBA00023125"/>
    </source>
</evidence>
<dbReference type="InterPro" id="IPR047057">
    <property type="entry name" value="MerR_fam"/>
</dbReference>
<keyword evidence="1" id="KW-0238">DNA-binding</keyword>
<dbReference type="PANTHER" id="PTHR30204:SF58">
    <property type="entry name" value="HTH-TYPE TRANSCRIPTIONAL REGULATOR YFMP"/>
    <property type="match status" value="1"/>
</dbReference>
<dbReference type="AlphaFoldDB" id="F5XKU1"/>
<keyword evidence="2" id="KW-0175">Coiled coil</keyword>
<dbReference type="eggNOG" id="COG0789">
    <property type="taxonomic scope" value="Bacteria"/>
</dbReference>
<evidence type="ECO:0000256" key="2">
    <source>
        <dbReference type="SAM" id="Coils"/>
    </source>
</evidence>
<dbReference type="PRINTS" id="PR00040">
    <property type="entry name" value="HTHMERR"/>
</dbReference>
<dbReference type="CDD" id="cd04766">
    <property type="entry name" value="HTH_HspR"/>
    <property type="match status" value="1"/>
</dbReference>
<feature type="coiled-coil region" evidence="2">
    <location>
        <begin position="87"/>
        <end position="114"/>
    </location>
</feature>
<proteinExistence type="predicted"/>
<dbReference type="Gene3D" id="1.10.1660.10">
    <property type="match status" value="1"/>
</dbReference>
<dbReference type="InterPro" id="IPR009061">
    <property type="entry name" value="DNA-bd_dom_put_sf"/>
</dbReference>
<keyword evidence="5" id="KW-1185">Reference proteome</keyword>
<dbReference type="PROSITE" id="PS50937">
    <property type="entry name" value="HTH_MERR_2"/>
    <property type="match status" value="1"/>
</dbReference>
<protein>
    <submittedName>
        <fullName evidence="4">Putative heat shock protein HspR</fullName>
    </submittedName>
</protein>
<feature type="domain" description="HTH merR-type" evidence="3">
    <location>
        <begin position="21"/>
        <end position="90"/>
    </location>
</feature>
<dbReference type="SUPFAM" id="SSF46955">
    <property type="entry name" value="Putative DNA-binding domain"/>
    <property type="match status" value="1"/>
</dbReference>
<dbReference type="NCBIfam" id="NF047375">
    <property type="entry name" value="HeatShock_HspR"/>
    <property type="match status" value="1"/>
</dbReference>
<evidence type="ECO:0000259" key="3">
    <source>
        <dbReference type="PROSITE" id="PS50937"/>
    </source>
</evidence>
<dbReference type="EMBL" id="AP012204">
    <property type="protein sequence ID" value="BAK33629.1"/>
    <property type="molecule type" value="Genomic_DNA"/>
</dbReference>
<evidence type="ECO:0000313" key="4">
    <source>
        <dbReference type="EMBL" id="BAK33629.1"/>
    </source>
</evidence>
<accession>F5XKU1</accession>
<dbReference type="Pfam" id="PF13411">
    <property type="entry name" value="MerR_1"/>
    <property type="match status" value="1"/>
</dbReference>
<name>F5XKU1_MICPN</name>
<dbReference type="KEGG" id="mph:MLP_06150"/>